<proteinExistence type="evidence at transcript level"/>
<keyword evidence="13" id="KW-0472">Membrane</keyword>
<dbReference type="InterPro" id="IPR001128">
    <property type="entry name" value="Cyt_P450"/>
</dbReference>
<dbReference type="GO" id="GO:0005789">
    <property type="term" value="C:endoplasmic reticulum membrane"/>
    <property type="evidence" value="ECO:0007669"/>
    <property type="project" value="UniProtKB-SubCell"/>
</dbReference>
<comment type="function">
    <text evidence="2">May be involved in the metabolism of insect hormones and in the breakdown of synthetic insecticides.</text>
</comment>
<dbReference type="InterPro" id="IPR002401">
    <property type="entry name" value="Cyt_P450_E_grp-I"/>
</dbReference>
<dbReference type="Pfam" id="PF00067">
    <property type="entry name" value="p450"/>
    <property type="match status" value="1"/>
</dbReference>
<evidence type="ECO:0000256" key="16">
    <source>
        <dbReference type="SAM" id="SignalP"/>
    </source>
</evidence>
<evidence type="ECO:0000256" key="8">
    <source>
        <dbReference type="ARBA" id="ARBA00022824"/>
    </source>
</evidence>
<comment type="cofactor">
    <cofactor evidence="1 14">
        <name>heme</name>
        <dbReference type="ChEBI" id="CHEBI:30413"/>
    </cofactor>
</comment>
<dbReference type="SUPFAM" id="SSF48264">
    <property type="entry name" value="Cytochrome P450"/>
    <property type="match status" value="1"/>
</dbReference>
<organism evidence="17">
    <name type="scientific">Paracyclopina nana</name>
    <name type="common">Marine copepod</name>
    <dbReference type="NCBI Taxonomy" id="565004"/>
    <lineage>
        <taxon>Eukaryota</taxon>
        <taxon>Metazoa</taxon>
        <taxon>Ecdysozoa</taxon>
        <taxon>Arthropoda</taxon>
        <taxon>Crustacea</taxon>
        <taxon>Multicrustacea</taxon>
        <taxon>Hexanauplia</taxon>
        <taxon>Copepoda</taxon>
        <taxon>Cyclopoida</taxon>
        <taxon>Cyclopettidae</taxon>
        <taxon>Paracyclopina</taxon>
    </lineage>
</organism>
<evidence type="ECO:0000256" key="10">
    <source>
        <dbReference type="ARBA" id="ARBA00023002"/>
    </source>
</evidence>
<evidence type="ECO:0000256" key="11">
    <source>
        <dbReference type="ARBA" id="ARBA00023004"/>
    </source>
</evidence>
<dbReference type="GO" id="GO:0020037">
    <property type="term" value="F:heme binding"/>
    <property type="evidence" value="ECO:0007669"/>
    <property type="project" value="InterPro"/>
</dbReference>
<dbReference type="PRINTS" id="PR00385">
    <property type="entry name" value="P450"/>
</dbReference>
<evidence type="ECO:0000256" key="12">
    <source>
        <dbReference type="ARBA" id="ARBA00023033"/>
    </source>
</evidence>
<dbReference type="EMBL" id="KP899583">
    <property type="protein sequence ID" value="AKH03515.1"/>
    <property type="molecule type" value="mRNA"/>
</dbReference>
<evidence type="ECO:0000256" key="13">
    <source>
        <dbReference type="ARBA" id="ARBA00023136"/>
    </source>
</evidence>
<evidence type="ECO:0000256" key="9">
    <source>
        <dbReference type="ARBA" id="ARBA00022848"/>
    </source>
</evidence>
<dbReference type="GO" id="GO:0006805">
    <property type="term" value="P:xenobiotic metabolic process"/>
    <property type="evidence" value="ECO:0007669"/>
    <property type="project" value="TreeGrafter"/>
</dbReference>
<sequence>MLAFILSSVLFFLFFLRNNMERWLGWQPPGPLNLPLMGSCVSLLKTGKNVFREPHLAMSKLSQIYGNIMSVGLGSDTWVILSGFDEIREFSMKSEATSRPSMPALIELYAFNEQLGVIFADGRLWRDQRRFMSKALKEIQSSYKPFGEQIMDEFNLFLAFLDNKQHHVFNGRDFFDIATLNIIWRLAAGERFDYENKRSQEMITHIESFTMEESLTILVGVSYARYLPYFRGIFQGMQEHMGKFHQFLWKIVAKPTDEHEVTYKNLFQHQLGKGGDFFTQKQLVISMLDFFTGGSGTLSKTLSFCILFMIQDEEMQGKIREEAQRFEEVSFEHLKQMPFTEAFISEVQRWASILPISPPREVTSSVNVAGFPLKVGQKVQMSLFAMHRDPQHWKDPQNFRPDRFLDPNNGSFVPDEWLQPFGYGKRKCLGEQIARQTVFLFLANLVKHFSFKAVEELPSLDPIGGLTLAPQQFKFKIMPIL</sequence>
<comment type="similarity">
    <text evidence="5 15">Belongs to the cytochrome P450 family.</text>
</comment>
<dbReference type="InterPro" id="IPR017972">
    <property type="entry name" value="Cyt_P450_CS"/>
</dbReference>
<evidence type="ECO:0000256" key="4">
    <source>
        <dbReference type="ARBA" id="ARBA00004406"/>
    </source>
</evidence>
<dbReference type="FunFam" id="1.10.630.10:FF:000238">
    <property type="entry name" value="Cytochrome P450 2A6"/>
    <property type="match status" value="1"/>
</dbReference>
<feature type="binding site" description="axial binding residue" evidence="14">
    <location>
        <position position="428"/>
    </location>
    <ligand>
        <name>heme</name>
        <dbReference type="ChEBI" id="CHEBI:30413"/>
    </ligand>
    <ligandPart>
        <name>Fe</name>
        <dbReference type="ChEBI" id="CHEBI:18248"/>
    </ligandPart>
</feature>
<keyword evidence="10 15" id="KW-0560">Oxidoreductase</keyword>
<keyword evidence="6 14" id="KW-0349">Heme</keyword>
<keyword evidence="16" id="KW-0732">Signal</keyword>
<dbReference type="PANTHER" id="PTHR24300">
    <property type="entry name" value="CYTOCHROME P450 508A4-RELATED"/>
    <property type="match status" value="1"/>
</dbReference>
<keyword evidence="11 14" id="KW-0408">Iron</keyword>
<feature type="signal peptide" evidence="16">
    <location>
        <begin position="1"/>
        <end position="25"/>
    </location>
</feature>
<evidence type="ECO:0000256" key="3">
    <source>
        <dbReference type="ARBA" id="ARBA00004174"/>
    </source>
</evidence>
<protein>
    <submittedName>
        <fullName evidence="17">Cytochrome P450 3076A1</fullName>
    </submittedName>
</protein>
<evidence type="ECO:0000256" key="5">
    <source>
        <dbReference type="ARBA" id="ARBA00010617"/>
    </source>
</evidence>
<evidence type="ECO:0000256" key="6">
    <source>
        <dbReference type="ARBA" id="ARBA00022617"/>
    </source>
</evidence>
<dbReference type="GO" id="GO:0016712">
    <property type="term" value="F:oxidoreductase activity, acting on paired donors, with incorporation or reduction of molecular oxygen, reduced flavin or flavoprotein as one donor, and incorporation of one atom of oxygen"/>
    <property type="evidence" value="ECO:0007669"/>
    <property type="project" value="TreeGrafter"/>
</dbReference>
<keyword evidence="9" id="KW-0492">Microsome</keyword>
<keyword evidence="8" id="KW-0256">Endoplasmic reticulum</keyword>
<dbReference type="GO" id="GO:0006082">
    <property type="term" value="P:organic acid metabolic process"/>
    <property type="evidence" value="ECO:0007669"/>
    <property type="project" value="TreeGrafter"/>
</dbReference>
<reference evidence="17" key="1">
    <citation type="journal article" date="2015" name="Environ. Sci. Technol.">
        <title>Identification of the Full 46 Cytochrome P450 (CYP) Complement and Modulation of CYP Expression in Response to Water-Accommodated Fractions of Crude Oil in the Cyclopoid Copepod Paracyclopina nana.</title>
        <authorList>
            <person name="Han J."/>
            <person name="Won E.J."/>
            <person name="Kim H.S."/>
            <person name="Nelson D.R."/>
            <person name="Lee S.J."/>
            <person name="Park H.G."/>
            <person name="Lee J.S."/>
        </authorList>
    </citation>
    <scope>NUCLEOTIDE SEQUENCE</scope>
</reference>
<dbReference type="Gene3D" id="1.10.630.10">
    <property type="entry name" value="Cytochrome P450"/>
    <property type="match status" value="1"/>
</dbReference>
<dbReference type="PROSITE" id="PS00086">
    <property type="entry name" value="CYTOCHROME_P450"/>
    <property type="match status" value="1"/>
</dbReference>
<evidence type="ECO:0000313" key="17">
    <source>
        <dbReference type="EMBL" id="AKH03515.1"/>
    </source>
</evidence>
<gene>
    <name evidence="17" type="primary">CYP3076A1</name>
</gene>
<comment type="subcellular location">
    <subcellularLocation>
        <location evidence="4">Endoplasmic reticulum membrane</location>
        <topology evidence="4">Peripheral membrane protein</topology>
    </subcellularLocation>
    <subcellularLocation>
        <location evidence="3">Microsome membrane</location>
        <topology evidence="3">Peripheral membrane protein</topology>
    </subcellularLocation>
</comment>
<evidence type="ECO:0000256" key="1">
    <source>
        <dbReference type="ARBA" id="ARBA00001971"/>
    </source>
</evidence>
<evidence type="ECO:0000256" key="2">
    <source>
        <dbReference type="ARBA" id="ARBA00003690"/>
    </source>
</evidence>
<evidence type="ECO:0000256" key="15">
    <source>
        <dbReference type="RuleBase" id="RU000461"/>
    </source>
</evidence>
<dbReference type="InterPro" id="IPR036396">
    <property type="entry name" value="Cyt_P450_sf"/>
</dbReference>
<keyword evidence="12 15" id="KW-0503">Monooxygenase</keyword>
<name>A0A0F7J1Q7_PARNA</name>
<dbReference type="PRINTS" id="PR00463">
    <property type="entry name" value="EP450I"/>
</dbReference>
<keyword evidence="7 14" id="KW-0479">Metal-binding</keyword>
<dbReference type="PANTHER" id="PTHR24300:SF375">
    <property type="entry name" value="CYTOCHROME P450 FAMILY"/>
    <property type="match status" value="1"/>
</dbReference>
<dbReference type="GO" id="GO:0005506">
    <property type="term" value="F:iron ion binding"/>
    <property type="evidence" value="ECO:0007669"/>
    <property type="project" value="InterPro"/>
</dbReference>
<evidence type="ECO:0000256" key="14">
    <source>
        <dbReference type="PIRSR" id="PIRSR602401-1"/>
    </source>
</evidence>
<dbReference type="InterPro" id="IPR050182">
    <property type="entry name" value="Cytochrome_P450_fam2"/>
</dbReference>
<feature type="chain" id="PRO_5002516723" evidence="16">
    <location>
        <begin position="26"/>
        <end position="481"/>
    </location>
</feature>
<dbReference type="AlphaFoldDB" id="A0A0F7J1Q7"/>
<accession>A0A0F7J1Q7</accession>
<evidence type="ECO:0000256" key="7">
    <source>
        <dbReference type="ARBA" id="ARBA00022723"/>
    </source>
</evidence>